<evidence type="ECO:0000256" key="1">
    <source>
        <dbReference type="ARBA" id="ARBA00022553"/>
    </source>
</evidence>
<dbReference type="Proteomes" id="UP000239001">
    <property type="component" value="Unassembled WGS sequence"/>
</dbReference>
<dbReference type="Gene3D" id="3.40.50.2300">
    <property type="match status" value="1"/>
</dbReference>
<dbReference type="SMART" id="SM00448">
    <property type="entry name" value="REC"/>
    <property type="match status" value="1"/>
</dbReference>
<feature type="modified residue" description="4-aspartylphosphate" evidence="2">
    <location>
        <position position="170"/>
    </location>
</feature>
<accession>A0A2T1LWD1</accession>
<dbReference type="EMBL" id="PXOH01000015">
    <property type="protein sequence ID" value="PSF36211.1"/>
    <property type="molecule type" value="Genomic_DNA"/>
</dbReference>
<gene>
    <name evidence="4" type="ORF">C7H19_14095</name>
</gene>
<dbReference type="AlphaFoldDB" id="A0A2T1LWD1"/>
<reference evidence="4 5" key="1">
    <citation type="submission" date="2018-03" db="EMBL/GenBank/DDBJ databases">
        <title>The ancient ancestry and fast evolution of plastids.</title>
        <authorList>
            <person name="Moore K.R."/>
            <person name="Magnabosco C."/>
            <person name="Momper L."/>
            <person name="Gold D.A."/>
            <person name="Bosak T."/>
            <person name="Fournier G.P."/>
        </authorList>
    </citation>
    <scope>NUCLEOTIDE SEQUENCE [LARGE SCALE GENOMIC DNA]</scope>
    <source>
        <strain evidence="4 5">CCALA 016</strain>
    </source>
</reference>
<proteinExistence type="predicted"/>
<evidence type="ECO:0000313" key="4">
    <source>
        <dbReference type="EMBL" id="PSF36211.1"/>
    </source>
</evidence>
<dbReference type="InterPro" id="IPR001789">
    <property type="entry name" value="Sig_transdc_resp-reg_receiver"/>
</dbReference>
<comment type="caution">
    <text evidence="4">The sequence shown here is derived from an EMBL/GenBank/DDBJ whole genome shotgun (WGS) entry which is preliminary data.</text>
</comment>
<organism evidence="4 5">
    <name type="scientific">Aphanothece hegewaldii CCALA 016</name>
    <dbReference type="NCBI Taxonomy" id="2107694"/>
    <lineage>
        <taxon>Bacteria</taxon>
        <taxon>Bacillati</taxon>
        <taxon>Cyanobacteriota</taxon>
        <taxon>Cyanophyceae</taxon>
        <taxon>Oscillatoriophycideae</taxon>
        <taxon>Chroococcales</taxon>
        <taxon>Aphanothecaceae</taxon>
        <taxon>Aphanothece</taxon>
    </lineage>
</organism>
<dbReference type="InterPro" id="IPR050595">
    <property type="entry name" value="Bact_response_regulator"/>
</dbReference>
<sequence length="243" mass="26887">MQVSPLTLALKLQPLVKTGAIQSFPFQEPILENIEATIQPEELPNKAIILSAKNVQPNNFTETKTIAPPVTVNNLRESNTIQKNTAIDIAEKIDTRTSALSSIIKRNDVPILPIASSSRPLIVCIDDSKTVQQQVTKTLEVAGYQTISITDPASALTVLIRHKPVLILLDINMPEINGYELCQMLSRSRKLKDIPVVMLTGREGLVDRLRAKFIGVSEYLTKPFNPNELIEVVQRLTIISCSI</sequence>
<reference evidence="4 5" key="2">
    <citation type="submission" date="2018-03" db="EMBL/GenBank/DDBJ databases">
        <authorList>
            <person name="Keele B.F."/>
        </authorList>
    </citation>
    <scope>NUCLEOTIDE SEQUENCE [LARGE SCALE GENOMIC DNA]</scope>
    <source>
        <strain evidence="4 5">CCALA 016</strain>
    </source>
</reference>
<dbReference type="SUPFAM" id="SSF52172">
    <property type="entry name" value="CheY-like"/>
    <property type="match status" value="1"/>
</dbReference>
<evidence type="ECO:0000256" key="2">
    <source>
        <dbReference type="PROSITE-ProRule" id="PRU00169"/>
    </source>
</evidence>
<feature type="domain" description="Response regulatory" evidence="3">
    <location>
        <begin position="121"/>
        <end position="237"/>
    </location>
</feature>
<keyword evidence="5" id="KW-1185">Reference proteome</keyword>
<evidence type="ECO:0000259" key="3">
    <source>
        <dbReference type="PROSITE" id="PS50110"/>
    </source>
</evidence>
<name>A0A2T1LWD1_9CHRO</name>
<keyword evidence="1 2" id="KW-0597">Phosphoprotein</keyword>
<dbReference type="Pfam" id="PF00072">
    <property type="entry name" value="Response_reg"/>
    <property type="match status" value="1"/>
</dbReference>
<dbReference type="GO" id="GO:0000160">
    <property type="term" value="P:phosphorelay signal transduction system"/>
    <property type="evidence" value="ECO:0007669"/>
    <property type="project" value="InterPro"/>
</dbReference>
<dbReference type="PANTHER" id="PTHR44591">
    <property type="entry name" value="STRESS RESPONSE REGULATOR PROTEIN 1"/>
    <property type="match status" value="1"/>
</dbReference>
<dbReference type="InterPro" id="IPR011006">
    <property type="entry name" value="CheY-like_superfamily"/>
</dbReference>
<evidence type="ECO:0000313" key="5">
    <source>
        <dbReference type="Proteomes" id="UP000239001"/>
    </source>
</evidence>
<dbReference type="PROSITE" id="PS50110">
    <property type="entry name" value="RESPONSE_REGULATORY"/>
    <property type="match status" value="1"/>
</dbReference>
<protein>
    <recommendedName>
        <fullName evidence="3">Response regulatory domain-containing protein</fullName>
    </recommendedName>
</protein>
<dbReference type="PANTHER" id="PTHR44591:SF23">
    <property type="entry name" value="CHEY SUBFAMILY"/>
    <property type="match status" value="1"/>
</dbReference>